<accession>A0A3B3ZIK8</accession>
<dbReference type="Ensembl" id="ENSPMGT00000004517.1">
    <property type="protein sequence ID" value="ENSPMGP00000004251.1"/>
    <property type="gene ID" value="ENSPMGG00000003627.1"/>
</dbReference>
<dbReference type="Proteomes" id="UP000261520">
    <property type="component" value="Unplaced"/>
</dbReference>
<proteinExistence type="predicted"/>
<dbReference type="InterPro" id="IPR029058">
    <property type="entry name" value="AB_hydrolase_fold"/>
</dbReference>
<protein>
    <submittedName>
        <fullName evidence="1">Uncharacterized protein</fullName>
    </submittedName>
</protein>
<sequence>MTLLFADTIPEDRPLLVFFSWLGAQPGPVAKYRDLYLQKGMDVLLVQSSVMHFLWPRWGVEYGLEVLKILEEPPFAGRTVLIHATSIGGYTFSQVLTHITEDPERHAALSQRVKGHIYDSLVVGTLEHMAVGLGKTLIPWLEGLIKNTALLYFWLFKSQTADIYKHSIQVFHSTPITTPALFFYCENDALCDPLMMEKIMELWRRRGVAVQSRKWKESIHAAHMRCHPEDYLSALERFLGSLHKSPIKPKMTDAQVHI</sequence>
<dbReference type="PANTHER" id="PTHR20908:SF4">
    <property type="entry name" value="SI:DKEY-5I3.5"/>
    <property type="match status" value="1"/>
</dbReference>
<reference evidence="1" key="2">
    <citation type="submission" date="2025-09" db="UniProtKB">
        <authorList>
            <consortium name="Ensembl"/>
        </authorList>
    </citation>
    <scope>IDENTIFICATION</scope>
</reference>
<keyword evidence="2" id="KW-1185">Reference proteome</keyword>
<dbReference type="Pfam" id="PF05705">
    <property type="entry name" value="DUF829"/>
    <property type="match status" value="1"/>
</dbReference>
<dbReference type="InterPro" id="IPR008547">
    <property type="entry name" value="DUF829_TMEM53"/>
</dbReference>
<reference evidence="1" key="1">
    <citation type="submission" date="2025-08" db="UniProtKB">
        <authorList>
            <consortium name="Ensembl"/>
        </authorList>
    </citation>
    <scope>IDENTIFICATION</scope>
</reference>
<dbReference type="GO" id="GO:0017171">
    <property type="term" value="F:serine hydrolase activity"/>
    <property type="evidence" value="ECO:0007669"/>
    <property type="project" value="TreeGrafter"/>
</dbReference>
<dbReference type="PANTHER" id="PTHR20908">
    <property type="entry name" value="LD15586P"/>
    <property type="match status" value="1"/>
</dbReference>
<dbReference type="AlphaFoldDB" id="A0A3B3ZIK8"/>
<dbReference type="Gene3D" id="3.40.50.1820">
    <property type="entry name" value="alpha/beta hydrolase"/>
    <property type="match status" value="1"/>
</dbReference>
<evidence type="ECO:0000313" key="2">
    <source>
        <dbReference type="Proteomes" id="UP000261520"/>
    </source>
</evidence>
<organism evidence="1 2">
    <name type="scientific">Periophthalmus magnuspinnatus</name>
    <dbReference type="NCBI Taxonomy" id="409849"/>
    <lineage>
        <taxon>Eukaryota</taxon>
        <taxon>Metazoa</taxon>
        <taxon>Chordata</taxon>
        <taxon>Craniata</taxon>
        <taxon>Vertebrata</taxon>
        <taxon>Euteleostomi</taxon>
        <taxon>Actinopterygii</taxon>
        <taxon>Neopterygii</taxon>
        <taxon>Teleostei</taxon>
        <taxon>Neoteleostei</taxon>
        <taxon>Acanthomorphata</taxon>
        <taxon>Gobiaria</taxon>
        <taxon>Gobiiformes</taxon>
        <taxon>Gobioidei</taxon>
        <taxon>Gobiidae</taxon>
        <taxon>Oxudercinae</taxon>
        <taxon>Periophthalmus</taxon>
    </lineage>
</organism>
<name>A0A3B3ZIK8_9GOBI</name>
<dbReference type="SUPFAM" id="SSF53474">
    <property type="entry name" value="alpha/beta-Hydrolases"/>
    <property type="match status" value="1"/>
</dbReference>
<evidence type="ECO:0000313" key="1">
    <source>
        <dbReference type="Ensembl" id="ENSPMGP00000004251.1"/>
    </source>
</evidence>